<feature type="domain" description="Tag1 C-terminal" evidence="3">
    <location>
        <begin position="470"/>
        <end position="584"/>
    </location>
</feature>
<feature type="domain" description="Tag1-like fifth Ig-like" evidence="5">
    <location>
        <begin position="733"/>
        <end position="845"/>
    </location>
</feature>
<evidence type="ECO:0000313" key="6">
    <source>
        <dbReference type="EMBL" id="KAK4186582.1"/>
    </source>
</evidence>
<keyword evidence="2" id="KW-1133">Transmembrane helix</keyword>
<dbReference type="PANTHER" id="PTHR35895:SF3">
    <property type="entry name" value="PRE-RRNA PROCESSING PROTEIN"/>
    <property type="match status" value="1"/>
</dbReference>
<dbReference type="Pfam" id="PF22786">
    <property type="entry name" value="Tag1_C"/>
    <property type="match status" value="1"/>
</dbReference>
<feature type="domain" description="Tag1-like fourth Ig-like" evidence="4">
    <location>
        <begin position="595"/>
        <end position="708"/>
    </location>
</feature>
<organism evidence="6 7">
    <name type="scientific">Podospora australis</name>
    <dbReference type="NCBI Taxonomy" id="1536484"/>
    <lineage>
        <taxon>Eukaryota</taxon>
        <taxon>Fungi</taxon>
        <taxon>Dikarya</taxon>
        <taxon>Ascomycota</taxon>
        <taxon>Pezizomycotina</taxon>
        <taxon>Sordariomycetes</taxon>
        <taxon>Sordariomycetidae</taxon>
        <taxon>Sordariales</taxon>
        <taxon>Podosporaceae</taxon>
        <taxon>Podospora</taxon>
    </lineage>
</organism>
<dbReference type="InterPro" id="IPR059066">
    <property type="entry name" value="Ig_Tag1-like_5th"/>
</dbReference>
<evidence type="ECO:0000259" key="3">
    <source>
        <dbReference type="Pfam" id="PF22786"/>
    </source>
</evidence>
<keyword evidence="2" id="KW-0472">Membrane</keyword>
<dbReference type="GO" id="GO:0000329">
    <property type="term" value="C:fungal-type vacuole membrane"/>
    <property type="evidence" value="ECO:0007669"/>
    <property type="project" value="InterPro"/>
</dbReference>
<reference evidence="6" key="2">
    <citation type="submission" date="2023-05" db="EMBL/GenBank/DDBJ databases">
        <authorList>
            <consortium name="Lawrence Berkeley National Laboratory"/>
            <person name="Steindorff A."/>
            <person name="Hensen N."/>
            <person name="Bonometti L."/>
            <person name="Westerberg I."/>
            <person name="Brannstrom I.O."/>
            <person name="Guillou S."/>
            <person name="Cros-Aarteil S."/>
            <person name="Calhoun S."/>
            <person name="Haridas S."/>
            <person name="Kuo A."/>
            <person name="Mondo S."/>
            <person name="Pangilinan J."/>
            <person name="Riley R."/>
            <person name="Labutti K."/>
            <person name="Andreopoulos B."/>
            <person name="Lipzen A."/>
            <person name="Chen C."/>
            <person name="Yanf M."/>
            <person name="Daum C."/>
            <person name="Ng V."/>
            <person name="Clum A."/>
            <person name="Ohm R."/>
            <person name="Martin F."/>
            <person name="Silar P."/>
            <person name="Natvig D."/>
            <person name="Lalanne C."/>
            <person name="Gautier V."/>
            <person name="Ament-Velasquez S.L."/>
            <person name="Kruys A."/>
            <person name="Hutchinson M.I."/>
            <person name="Powell A.J."/>
            <person name="Barry K."/>
            <person name="Miller A.N."/>
            <person name="Grigoriev I.V."/>
            <person name="Debuchy R."/>
            <person name="Gladieux P."/>
            <person name="Thoren M.H."/>
            <person name="Johannesson H."/>
        </authorList>
    </citation>
    <scope>NUCLEOTIDE SEQUENCE</scope>
    <source>
        <strain evidence="6">PSN309</strain>
    </source>
</reference>
<dbReference type="InterPro" id="IPR055011">
    <property type="entry name" value="Tag1_C"/>
</dbReference>
<dbReference type="Pfam" id="PF26174">
    <property type="entry name" value="LEA-2_1"/>
    <property type="match status" value="1"/>
</dbReference>
<protein>
    <recommendedName>
        <fullName evidence="8">Pre-rRNA processing protein</fullName>
    </recommendedName>
</protein>
<evidence type="ECO:0000256" key="2">
    <source>
        <dbReference type="SAM" id="Phobius"/>
    </source>
</evidence>
<dbReference type="AlphaFoldDB" id="A0AAN6WUN7"/>
<dbReference type="PANTHER" id="PTHR35895">
    <property type="entry name" value="CHROMOSOME 16, WHOLE GENOME SHOTGUN SEQUENCE"/>
    <property type="match status" value="1"/>
</dbReference>
<feature type="transmembrane region" description="Helical" evidence="2">
    <location>
        <begin position="83"/>
        <end position="107"/>
    </location>
</feature>
<name>A0AAN6WUN7_9PEZI</name>
<evidence type="ECO:0000313" key="7">
    <source>
        <dbReference type="Proteomes" id="UP001302126"/>
    </source>
</evidence>
<keyword evidence="7" id="KW-1185">Reference proteome</keyword>
<dbReference type="EMBL" id="MU864420">
    <property type="protein sequence ID" value="KAK4186582.1"/>
    <property type="molecule type" value="Genomic_DNA"/>
</dbReference>
<feature type="compositionally biased region" description="Polar residues" evidence="1">
    <location>
        <begin position="56"/>
        <end position="66"/>
    </location>
</feature>
<evidence type="ECO:0008006" key="8">
    <source>
        <dbReference type="Google" id="ProtNLM"/>
    </source>
</evidence>
<keyword evidence="2" id="KW-0812">Transmembrane</keyword>
<evidence type="ECO:0000259" key="5">
    <source>
        <dbReference type="Pfam" id="PF26153"/>
    </source>
</evidence>
<evidence type="ECO:0000256" key="1">
    <source>
        <dbReference type="SAM" id="MobiDB-lite"/>
    </source>
</evidence>
<proteinExistence type="predicted"/>
<reference evidence="6" key="1">
    <citation type="journal article" date="2023" name="Mol. Phylogenet. Evol.">
        <title>Genome-scale phylogeny and comparative genomics of the fungal order Sordariales.</title>
        <authorList>
            <person name="Hensen N."/>
            <person name="Bonometti L."/>
            <person name="Westerberg I."/>
            <person name="Brannstrom I.O."/>
            <person name="Guillou S."/>
            <person name="Cros-Aarteil S."/>
            <person name="Calhoun S."/>
            <person name="Haridas S."/>
            <person name="Kuo A."/>
            <person name="Mondo S."/>
            <person name="Pangilinan J."/>
            <person name="Riley R."/>
            <person name="LaButti K."/>
            <person name="Andreopoulos B."/>
            <person name="Lipzen A."/>
            <person name="Chen C."/>
            <person name="Yan M."/>
            <person name="Daum C."/>
            <person name="Ng V."/>
            <person name="Clum A."/>
            <person name="Steindorff A."/>
            <person name="Ohm R.A."/>
            <person name="Martin F."/>
            <person name="Silar P."/>
            <person name="Natvig D.O."/>
            <person name="Lalanne C."/>
            <person name="Gautier V."/>
            <person name="Ament-Velasquez S.L."/>
            <person name="Kruys A."/>
            <person name="Hutchinson M.I."/>
            <person name="Powell A.J."/>
            <person name="Barry K."/>
            <person name="Miller A.N."/>
            <person name="Grigoriev I.V."/>
            <person name="Debuchy R."/>
            <person name="Gladieux P."/>
            <person name="Hiltunen Thoren M."/>
            <person name="Johannesson H."/>
        </authorList>
    </citation>
    <scope>NUCLEOTIDE SEQUENCE</scope>
    <source>
        <strain evidence="6">PSN309</strain>
    </source>
</reference>
<gene>
    <name evidence="6" type="ORF">QBC35DRAFT_386932</name>
</gene>
<evidence type="ECO:0000259" key="4">
    <source>
        <dbReference type="Pfam" id="PF26150"/>
    </source>
</evidence>
<feature type="region of interest" description="Disordered" evidence="1">
    <location>
        <begin position="1"/>
        <end position="76"/>
    </location>
</feature>
<dbReference type="InterPro" id="IPR046368">
    <property type="entry name" value="Tag1"/>
</dbReference>
<dbReference type="Pfam" id="PF26153">
    <property type="entry name" value="LEA-2L_5"/>
    <property type="match status" value="1"/>
</dbReference>
<dbReference type="Pfam" id="PF26150">
    <property type="entry name" value="LEA-2_4"/>
    <property type="match status" value="1"/>
</dbReference>
<comment type="caution">
    <text evidence="6">The sequence shown here is derived from an EMBL/GenBank/DDBJ whole genome shotgun (WGS) entry which is preliminary data.</text>
</comment>
<accession>A0AAN6WUN7</accession>
<dbReference type="InterPro" id="IPR059065">
    <property type="entry name" value="Ig_Tag1-like_4th"/>
</dbReference>
<sequence>MADSETTPFLSAAAGSSGKAPDVQATDEPLETTPLLANSSGAPRYDDGDEDEARQNDTASISSRASHNAPRPARKKSSRWPSVIAMMVLSLFAVAIMFLAFFLPVAIEEYAKQAVVIEPTNLSLVSMTANGIRARIQANFRLDGQRVDNGHVRRVGKATSWLFRTLASEETKVSVYLPELDNVLLGTAAFPPLSVSIVEGQNNEVDFVADLIPGDAAGIRMIANRWLEGKLDTVRVQGKADVQVKAGVIPLGTHSIVESLTLEGDKLPQIPEYNITKINFEEKPMDDDGRKAMAAEVTIKTFNDYPVSVEVPELGFEILVPGCGPSDPSIQVATAKTSPIGVRSHSEVVVEAHGLVKELTKPLTSVCPGSDSSPLDLLMKKYLGNETATVFVRGQQHPAGDTPEWLADILSSITVAVPFPGRSFDNLLREFSLTDVHFKMPDPYADPDEPESNPRVSGSILVLAGLPSEMNFSLNVTDVRARANVFYKRQQLGELNLEEWQKANSTQIPATDKHEAGLKIQSRIEDAPLNVTDADVLTDVIQALLFGGKSVVLDIDALVDIRVQTILGDIIIRDVPAEGKIPVKPLGKGLLGSTEPQVGSIDILSTTTDSISLRALVNLTNPTPYSAYVPFLRIRFENNGTTLGEASAKDLDIQQGNNTDLVVFATWKPTMGGAEGVQRGRNLISEYLSGYNTTITIRTHRDSIPTQPLLGEALSRLNFTMAAPKLRFPDKKKDQDTHFIRDATFHLWSSTASFTLVNPLKHHTLYLDYVNATALYNHTEPIGTIEYDLPFAAPPGDSVTPRLPVDWSMDSVGYGKLTEALGGRMKLDAKAIVGVRLGKWTERLWYIGHGIGANVRL</sequence>
<dbReference type="Proteomes" id="UP001302126">
    <property type="component" value="Unassembled WGS sequence"/>
</dbReference>